<protein>
    <submittedName>
        <fullName evidence="1">Hydrogenase, component C-formate hydrogenlyase subunit 4-like protein</fullName>
    </submittedName>
</protein>
<dbReference type="Proteomes" id="UP000003706">
    <property type="component" value="Unassembled WGS sequence"/>
</dbReference>
<dbReference type="PATRIC" id="fig|647171.4.peg.517"/>
<evidence type="ECO:0000313" key="1">
    <source>
        <dbReference type="EMBL" id="EHP88074.1"/>
    </source>
</evidence>
<dbReference type="AlphaFoldDB" id="H1KXK1"/>
<comment type="caution">
    <text evidence="1">The sequence shown here is derived from an EMBL/GenBank/DDBJ whole genome shotgun (WGS) entry which is preliminary data.</text>
</comment>
<dbReference type="RefSeq" id="WP_007043968.1">
    <property type="nucleotide sequence ID" value="NZ_AGJL01000010.1"/>
</dbReference>
<gene>
    <name evidence="1" type="ORF">MetfoDRAFT_0524</name>
</gene>
<dbReference type="STRING" id="647171.MetfoDRAFT_0524"/>
<name>H1KXK1_9EURY</name>
<sequence length="52" mass="5865">MESIIYYILTVSLAPLFPAIIDKVKALSVGKKGPSLFIKYYDLIRFLTDSVI</sequence>
<organism evidence="1 2">
    <name type="scientific">Methanotorris formicicus Mc-S-70</name>
    <dbReference type="NCBI Taxonomy" id="647171"/>
    <lineage>
        <taxon>Archaea</taxon>
        <taxon>Methanobacteriati</taxon>
        <taxon>Methanobacteriota</taxon>
        <taxon>Methanomada group</taxon>
        <taxon>Methanococci</taxon>
        <taxon>Methanococcales</taxon>
        <taxon>Methanocaldococcaceae</taxon>
        <taxon>Methanotorris</taxon>
    </lineage>
</organism>
<keyword evidence="2" id="KW-1185">Reference proteome</keyword>
<proteinExistence type="predicted"/>
<dbReference type="GO" id="GO:0016829">
    <property type="term" value="F:lyase activity"/>
    <property type="evidence" value="ECO:0007669"/>
    <property type="project" value="UniProtKB-KW"/>
</dbReference>
<evidence type="ECO:0000313" key="2">
    <source>
        <dbReference type="Proteomes" id="UP000003706"/>
    </source>
</evidence>
<accession>H1KXK1</accession>
<reference evidence="1 2" key="1">
    <citation type="submission" date="2011-09" db="EMBL/GenBank/DDBJ databases">
        <title>The draft genome of Methanotorris formicicus Mc-S-70.</title>
        <authorList>
            <consortium name="US DOE Joint Genome Institute (JGI-PGF)"/>
            <person name="Lucas S."/>
            <person name="Han J."/>
            <person name="Lapidus A."/>
            <person name="Cheng J.-F."/>
            <person name="Goodwin L."/>
            <person name="Pitluck S."/>
            <person name="Peters L."/>
            <person name="Land M.L."/>
            <person name="Hauser L."/>
            <person name="Sieprawska-Lupa M."/>
            <person name="Takai K."/>
            <person name="Miyazaki J."/>
            <person name="Whitman W."/>
            <person name="Woyke T.J."/>
        </authorList>
    </citation>
    <scope>NUCLEOTIDE SEQUENCE [LARGE SCALE GENOMIC DNA]</scope>
    <source>
        <strain evidence="1 2">Mc-S-70</strain>
    </source>
</reference>
<keyword evidence="1" id="KW-0456">Lyase</keyword>
<dbReference type="EMBL" id="AGJL01000010">
    <property type="protein sequence ID" value="EHP88074.1"/>
    <property type="molecule type" value="Genomic_DNA"/>
</dbReference>